<protein>
    <recommendedName>
        <fullName evidence="7">Hydroxymethylpyrimidine/phosphomethylpyrimidine kinase</fullName>
        <ecNumber evidence="5">2.7.1.49</ecNumber>
        <ecNumber evidence="6">2.7.4.7</ecNumber>
    </recommendedName>
    <alternativeName>
        <fullName evidence="14">Hydroxymethylpyrimidine kinase</fullName>
    </alternativeName>
    <alternativeName>
        <fullName evidence="15">Hydroxymethylpyrimidine phosphate kinase</fullName>
    </alternativeName>
</protein>
<evidence type="ECO:0000256" key="1">
    <source>
        <dbReference type="ARBA" id="ARBA00000151"/>
    </source>
</evidence>
<evidence type="ECO:0000256" key="2">
    <source>
        <dbReference type="ARBA" id="ARBA00000565"/>
    </source>
</evidence>
<evidence type="ECO:0000256" key="9">
    <source>
        <dbReference type="ARBA" id="ARBA00022741"/>
    </source>
</evidence>
<dbReference type="FunFam" id="3.40.1190.20:FF:000003">
    <property type="entry name" value="Phosphomethylpyrimidine kinase ThiD"/>
    <property type="match status" value="1"/>
</dbReference>
<dbReference type="EMBL" id="JAKRYL010000007">
    <property type="protein sequence ID" value="MCL7747174.1"/>
    <property type="molecule type" value="Genomic_DNA"/>
</dbReference>
<evidence type="ECO:0000256" key="13">
    <source>
        <dbReference type="ARBA" id="ARBA00037917"/>
    </source>
</evidence>
<dbReference type="GO" id="GO:0009228">
    <property type="term" value="P:thiamine biosynthetic process"/>
    <property type="evidence" value="ECO:0007669"/>
    <property type="project" value="UniProtKB-KW"/>
</dbReference>
<keyword evidence="12" id="KW-0784">Thiamine biosynthesis</keyword>
<dbReference type="EC" id="2.7.4.7" evidence="6"/>
<dbReference type="Gene3D" id="3.40.1190.20">
    <property type="match status" value="1"/>
</dbReference>
<dbReference type="Pfam" id="PF08543">
    <property type="entry name" value="Phos_pyr_kin"/>
    <property type="match status" value="1"/>
</dbReference>
<dbReference type="InterPro" id="IPR004399">
    <property type="entry name" value="HMP/HMP-P_kinase_dom"/>
</dbReference>
<evidence type="ECO:0000256" key="12">
    <source>
        <dbReference type="ARBA" id="ARBA00022977"/>
    </source>
</evidence>
<dbReference type="CDD" id="cd01169">
    <property type="entry name" value="HMPP_kinase"/>
    <property type="match status" value="1"/>
</dbReference>
<evidence type="ECO:0000256" key="14">
    <source>
        <dbReference type="ARBA" id="ARBA00042102"/>
    </source>
</evidence>
<dbReference type="InterPro" id="IPR013749">
    <property type="entry name" value="PM/HMP-P_kinase-1"/>
</dbReference>
<dbReference type="NCBIfam" id="TIGR00097">
    <property type="entry name" value="HMP-P_kinase"/>
    <property type="match status" value="1"/>
</dbReference>
<dbReference type="EC" id="2.7.1.49" evidence="5"/>
<evidence type="ECO:0000313" key="17">
    <source>
        <dbReference type="EMBL" id="MCL7747174.1"/>
    </source>
</evidence>
<keyword evidence="8 17" id="KW-0808">Transferase</keyword>
<comment type="catalytic activity">
    <reaction evidence="1">
        <text>4-amino-5-hydroxymethyl-2-methylpyrimidine + ATP = 4-amino-2-methyl-5-(phosphooxymethyl)pyrimidine + ADP + H(+)</text>
        <dbReference type="Rhea" id="RHEA:23096"/>
        <dbReference type="ChEBI" id="CHEBI:15378"/>
        <dbReference type="ChEBI" id="CHEBI:16892"/>
        <dbReference type="ChEBI" id="CHEBI:30616"/>
        <dbReference type="ChEBI" id="CHEBI:58354"/>
        <dbReference type="ChEBI" id="CHEBI:456216"/>
        <dbReference type="EC" id="2.7.1.49"/>
    </reaction>
</comment>
<name>A0A9X2I5H6_9BACI</name>
<dbReference type="GO" id="GO:0008902">
    <property type="term" value="F:hydroxymethylpyrimidine kinase activity"/>
    <property type="evidence" value="ECO:0007669"/>
    <property type="project" value="UniProtKB-EC"/>
</dbReference>
<evidence type="ECO:0000256" key="8">
    <source>
        <dbReference type="ARBA" id="ARBA00022679"/>
    </source>
</evidence>
<evidence type="ECO:0000256" key="3">
    <source>
        <dbReference type="ARBA" id="ARBA00004769"/>
    </source>
</evidence>
<dbReference type="SUPFAM" id="SSF53613">
    <property type="entry name" value="Ribokinase-like"/>
    <property type="match status" value="1"/>
</dbReference>
<accession>A0A9X2I5H6</accession>
<dbReference type="InterPro" id="IPR029056">
    <property type="entry name" value="Ribokinase-like"/>
</dbReference>
<feature type="domain" description="Pyridoxamine kinase/Phosphomethylpyrimidine kinase" evidence="16">
    <location>
        <begin position="13"/>
        <end position="258"/>
    </location>
</feature>
<comment type="pathway">
    <text evidence="3">Cofactor biosynthesis; thiamine diphosphate biosynthesis; 4-amino-2-methyl-5-diphosphomethylpyrimidine from 5-amino-1-(5-phospho-D-ribosyl)imidazole: step 3/3.</text>
</comment>
<dbReference type="PANTHER" id="PTHR20858:SF17">
    <property type="entry name" value="HYDROXYMETHYLPYRIMIDINE_PHOSPHOMETHYLPYRIMIDINE KINASE THI20-RELATED"/>
    <property type="match status" value="1"/>
</dbReference>
<comment type="pathway">
    <text evidence="13">Cofactor biosynthesis; thiamine diphosphate biosynthesis; 4-amino-2-methyl-5-diphosphomethylpyrimidine from 5-amino-1-(5-phospho-D-ribosyl)imidazole: step 2/3.</text>
</comment>
<evidence type="ECO:0000256" key="15">
    <source>
        <dbReference type="ARBA" id="ARBA00043176"/>
    </source>
</evidence>
<dbReference type="AlphaFoldDB" id="A0A9X2I5H6"/>
<dbReference type="PANTHER" id="PTHR20858">
    <property type="entry name" value="PHOSPHOMETHYLPYRIMIDINE KINASE"/>
    <property type="match status" value="1"/>
</dbReference>
<evidence type="ECO:0000256" key="5">
    <source>
        <dbReference type="ARBA" id="ARBA00012135"/>
    </source>
</evidence>
<evidence type="ECO:0000256" key="11">
    <source>
        <dbReference type="ARBA" id="ARBA00022840"/>
    </source>
</evidence>
<keyword evidence="11" id="KW-0067">ATP-binding</keyword>
<dbReference type="GO" id="GO:0008972">
    <property type="term" value="F:phosphomethylpyrimidine kinase activity"/>
    <property type="evidence" value="ECO:0007669"/>
    <property type="project" value="UniProtKB-EC"/>
</dbReference>
<dbReference type="GO" id="GO:0005829">
    <property type="term" value="C:cytosol"/>
    <property type="evidence" value="ECO:0007669"/>
    <property type="project" value="TreeGrafter"/>
</dbReference>
<comment type="caution">
    <text evidence="17">The sequence shown here is derived from an EMBL/GenBank/DDBJ whole genome shotgun (WGS) entry which is preliminary data.</text>
</comment>
<organism evidence="17 18">
    <name type="scientific">Halalkalibacter alkaliphilus</name>
    <dbReference type="NCBI Taxonomy" id="2917993"/>
    <lineage>
        <taxon>Bacteria</taxon>
        <taxon>Bacillati</taxon>
        <taxon>Bacillota</taxon>
        <taxon>Bacilli</taxon>
        <taxon>Bacillales</taxon>
        <taxon>Bacillaceae</taxon>
        <taxon>Halalkalibacter</taxon>
    </lineage>
</organism>
<dbReference type="Proteomes" id="UP001139150">
    <property type="component" value="Unassembled WGS sequence"/>
</dbReference>
<reference evidence="17" key="1">
    <citation type="submission" date="2022-02" db="EMBL/GenBank/DDBJ databases">
        <title>Halalkalibacter sp. nov. isolated from Lonar Lake, India.</title>
        <authorList>
            <person name="Joshi A."/>
            <person name="Thite S."/>
            <person name="Lodha T."/>
        </authorList>
    </citation>
    <scope>NUCLEOTIDE SEQUENCE</scope>
    <source>
        <strain evidence="17">MEB205</strain>
    </source>
</reference>
<evidence type="ECO:0000259" key="16">
    <source>
        <dbReference type="Pfam" id="PF08543"/>
    </source>
</evidence>
<keyword evidence="10 17" id="KW-0418">Kinase</keyword>
<gene>
    <name evidence="17" type="primary">thiD</name>
    <name evidence="17" type="ORF">MF646_08565</name>
</gene>
<sequence>MTLAKTLTIAGSDSGGGAGIQADIKTFQELHTFGMSVITALTAQNTLGVHGVFPQSLEAIEAQLEAVLSDIGTDAVKTGMLFSADIITLVANKLKEYDVKNIVVDPVMIAKGGASLLQEEAVKALTSELLPIATVITPNLPEAAKLLGRAEMRSLEEMKQAAIDLHKLGPSFVVLKGGHLTDGPAVDLLFDGKCIHELEVQRIDTKHTHGTGCTFAAAIAAELAKGAHIKEATETAKAYITAAISHSLNIGSGIGPTNHAAFRYNSN</sequence>
<keyword evidence="18" id="KW-1185">Reference proteome</keyword>
<comment type="similarity">
    <text evidence="4">Belongs to the ThiD family.</text>
</comment>
<evidence type="ECO:0000256" key="6">
    <source>
        <dbReference type="ARBA" id="ARBA00012963"/>
    </source>
</evidence>
<evidence type="ECO:0000256" key="7">
    <source>
        <dbReference type="ARBA" id="ARBA00019161"/>
    </source>
</evidence>
<keyword evidence="9" id="KW-0547">Nucleotide-binding</keyword>
<evidence type="ECO:0000256" key="10">
    <source>
        <dbReference type="ARBA" id="ARBA00022777"/>
    </source>
</evidence>
<evidence type="ECO:0000313" key="18">
    <source>
        <dbReference type="Proteomes" id="UP001139150"/>
    </source>
</evidence>
<dbReference type="RefSeq" id="WP_250096078.1">
    <property type="nucleotide sequence ID" value="NZ_JAKRYL010000007.1"/>
</dbReference>
<comment type="catalytic activity">
    <reaction evidence="2">
        <text>4-amino-2-methyl-5-(phosphooxymethyl)pyrimidine + ATP = 4-amino-2-methyl-5-(diphosphooxymethyl)pyrimidine + ADP</text>
        <dbReference type="Rhea" id="RHEA:19893"/>
        <dbReference type="ChEBI" id="CHEBI:30616"/>
        <dbReference type="ChEBI" id="CHEBI:57841"/>
        <dbReference type="ChEBI" id="CHEBI:58354"/>
        <dbReference type="ChEBI" id="CHEBI:456216"/>
        <dbReference type="EC" id="2.7.4.7"/>
    </reaction>
</comment>
<evidence type="ECO:0000256" key="4">
    <source>
        <dbReference type="ARBA" id="ARBA00009879"/>
    </source>
</evidence>
<proteinExistence type="inferred from homology"/>
<dbReference type="GO" id="GO:0005524">
    <property type="term" value="F:ATP binding"/>
    <property type="evidence" value="ECO:0007669"/>
    <property type="project" value="UniProtKB-KW"/>
</dbReference>